<dbReference type="PROSITE" id="PS01330">
    <property type="entry name" value="PABS_1"/>
    <property type="match status" value="1"/>
</dbReference>
<dbReference type="InterPro" id="IPR030374">
    <property type="entry name" value="PABS"/>
</dbReference>
<evidence type="ECO:0000256" key="4">
    <source>
        <dbReference type="SAM" id="MobiDB-lite"/>
    </source>
</evidence>
<keyword evidence="6" id="KW-1185">Reference proteome</keyword>
<feature type="compositionally biased region" description="Polar residues" evidence="4">
    <location>
        <begin position="480"/>
        <end position="490"/>
    </location>
</feature>
<evidence type="ECO:0000313" key="6">
    <source>
        <dbReference type="Proteomes" id="UP000095280"/>
    </source>
</evidence>
<dbReference type="GO" id="GO:0006597">
    <property type="term" value="P:spermine biosynthetic process"/>
    <property type="evidence" value="ECO:0007669"/>
    <property type="project" value="InterPro"/>
</dbReference>
<protein>
    <submittedName>
        <fullName evidence="7">PABS domain-containing protein</fullName>
    </submittedName>
</protein>
<proteinExistence type="inferred from homology"/>
<dbReference type="InterPro" id="IPR037163">
    <property type="entry name" value="Spermidine_synt_N_sf"/>
</dbReference>
<dbReference type="PANTHER" id="PTHR46315">
    <property type="entry name" value="SPERMINE SYNTHASE"/>
    <property type="match status" value="1"/>
</dbReference>
<dbReference type="Pfam" id="PF01564">
    <property type="entry name" value="Spermine_synth"/>
    <property type="match status" value="1"/>
</dbReference>
<dbReference type="AlphaFoldDB" id="A0A1I8IFZ4"/>
<comment type="similarity">
    <text evidence="1">Belongs to the spermidine/spermine synthase family.</text>
</comment>
<dbReference type="GO" id="GO:0016768">
    <property type="term" value="F:spermine synthase activity"/>
    <property type="evidence" value="ECO:0007669"/>
    <property type="project" value="InterPro"/>
</dbReference>
<dbReference type="InterPro" id="IPR035246">
    <property type="entry name" value="Spermidine_synt_N"/>
</dbReference>
<evidence type="ECO:0000256" key="3">
    <source>
        <dbReference type="PROSITE-ProRule" id="PRU00354"/>
    </source>
</evidence>
<dbReference type="InterPro" id="IPR029063">
    <property type="entry name" value="SAM-dependent_MTases_sf"/>
</dbReference>
<sequence>SELQAGRLSRSDRRELSSFVRVGVVRDSRLLLLYEKQDWPFRAQWHRRSDAAAAVAVAVGAVAGPPPRPQQNRRNKVDASGVEVGLQAAAGRQAEQHGVAQHGGQAEQGQAAAQVHRQAVEAELAAFAGHCDRDLHAASPDQHAARLAFRPAHLVLVRVLNHVAVAFGHLAESVLRLAQLLGQVEVAPPADVDGKGAARPEHVAMVAAGQGEDVGQAEHRTVAQVGVAGRVPAAGQVVRRHPLQDVAPAPAQLTEIDAVFHLNGELADPGQGVPGCAGRHCAVRPVRTRTPAVAQTAAGGRVALSCPTSSRPEAPGRTVRVSAAVTAAAAAALRTDCHGLAPGHRGARGDEHRPVHHRRRDDVRGVPDARSVGGVRVCPVDKVQALDLEHHPAERRLLGLRTLRTTTTFCSLYSKKPPSKRLASGGGCDGGGVGGDWSTSEESIGVMQLRQFGQNLLQQIATCRGSLTTFTKNYPADVYNPSTSAETNPALQKKPSESEDADSELLNLAAIAMESDSSQVKSALSGPAGDDLQLDVFTNGANKVLNIRRYESQNLYVFDILVMRSRVKIDLVLIRHLEELIKKFLTDIGSLDRLYCMLGPIRRGEALWRYFPMSDGRIVEFNLGRLVEDRQTKYQNVKIYWSEVHGHAMFLDDDIMLAEKDQEPYTRVLLGLETGKPARNCYADKEILILGGGDGGVICELLKQQPRMVTMVEIDSTVVQLCAKYMRGACEDALDTLEGPNKKIIIGDCLDHLHECIQSGKKYDYIINDLTEFMVNKEERGWNYDFATDNCQMMEIALKALKPDGCYILRGGSLSYTHFWSCFEDDCRKLGLRFRVYDSYVPAFYDKYRFYELATFPFLDRRLLTRPSSSRAAFSLAYSVPWDCGMTTELGPLMD</sequence>
<feature type="region of interest" description="Disordered" evidence="4">
    <location>
        <begin position="91"/>
        <end position="114"/>
    </location>
</feature>
<evidence type="ECO:0000256" key="2">
    <source>
        <dbReference type="ARBA" id="ARBA00022679"/>
    </source>
</evidence>
<evidence type="ECO:0000256" key="1">
    <source>
        <dbReference type="ARBA" id="ARBA00007867"/>
    </source>
</evidence>
<dbReference type="Pfam" id="PF17284">
    <property type="entry name" value="Spermine_synt_N"/>
    <property type="match status" value="1"/>
</dbReference>
<dbReference type="InterPro" id="IPR015576">
    <property type="entry name" value="Spermine_synthase_animal"/>
</dbReference>
<name>A0A1I8IFZ4_9PLAT</name>
<feature type="active site" description="Proton acceptor" evidence="3">
    <location>
        <position position="769"/>
    </location>
</feature>
<dbReference type="PANTHER" id="PTHR46315:SF1">
    <property type="entry name" value="SPERMINE SYNTHASE"/>
    <property type="match status" value="1"/>
</dbReference>
<dbReference type="Gene3D" id="2.30.140.10">
    <property type="entry name" value="Spermidine synthase, tetramerisation domain"/>
    <property type="match status" value="1"/>
</dbReference>
<keyword evidence="2 3" id="KW-0808">Transferase</keyword>
<dbReference type="Proteomes" id="UP000095280">
    <property type="component" value="Unplaced"/>
</dbReference>
<dbReference type="InterPro" id="IPR001045">
    <property type="entry name" value="Spermi_synthase"/>
</dbReference>
<evidence type="ECO:0000313" key="7">
    <source>
        <dbReference type="WBParaSite" id="maker-uti_cns_0012488-snap-gene-0.2-mRNA-1"/>
    </source>
</evidence>
<feature type="region of interest" description="Disordered" evidence="4">
    <location>
        <begin position="338"/>
        <end position="368"/>
    </location>
</feature>
<evidence type="ECO:0000259" key="5">
    <source>
        <dbReference type="PROSITE" id="PS51006"/>
    </source>
</evidence>
<dbReference type="SUPFAM" id="SSF53335">
    <property type="entry name" value="S-adenosyl-L-methionine-dependent methyltransferases"/>
    <property type="match status" value="1"/>
</dbReference>
<feature type="region of interest" description="Disordered" evidence="4">
    <location>
        <begin position="479"/>
        <end position="498"/>
    </location>
</feature>
<reference evidence="7" key="1">
    <citation type="submission" date="2016-11" db="UniProtKB">
        <authorList>
            <consortium name="WormBaseParasite"/>
        </authorList>
    </citation>
    <scope>IDENTIFICATION</scope>
</reference>
<accession>A0A1I8IFZ4</accession>
<feature type="compositionally biased region" description="Low complexity" evidence="4">
    <location>
        <begin position="96"/>
        <end position="114"/>
    </location>
</feature>
<keyword evidence="3" id="KW-0620">Polyamine biosynthesis</keyword>
<dbReference type="InterPro" id="IPR030373">
    <property type="entry name" value="PABS_CS"/>
</dbReference>
<dbReference type="Gene3D" id="3.40.50.150">
    <property type="entry name" value="Vaccinia Virus protein VP39"/>
    <property type="match status" value="1"/>
</dbReference>
<dbReference type="PROSITE" id="PS51006">
    <property type="entry name" value="PABS_2"/>
    <property type="match status" value="1"/>
</dbReference>
<dbReference type="HAMAP" id="MF_00198">
    <property type="entry name" value="Spermidine_synth"/>
    <property type="match status" value="1"/>
</dbReference>
<feature type="domain" description="PABS" evidence="5">
    <location>
        <begin position="608"/>
        <end position="861"/>
    </location>
</feature>
<organism evidence="6 7">
    <name type="scientific">Macrostomum lignano</name>
    <dbReference type="NCBI Taxonomy" id="282301"/>
    <lineage>
        <taxon>Eukaryota</taxon>
        <taxon>Metazoa</taxon>
        <taxon>Spiralia</taxon>
        <taxon>Lophotrochozoa</taxon>
        <taxon>Platyhelminthes</taxon>
        <taxon>Rhabditophora</taxon>
        <taxon>Macrostomorpha</taxon>
        <taxon>Macrostomida</taxon>
        <taxon>Macrostomidae</taxon>
        <taxon>Macrostomum</taxon>
    </lineage>
</organism>
<dbReference type="WBParaSite" id="maker-uti_cns_0012488-snap-gene-0.2-mRNA-1">
    <property type="protein sequence ID" value="maker-uti_cns_0012488-snap-gene-0.2-mRNA-1"/>
    <property type="gene ID" value="maker-uti_cns_0012488-snap-gene-0.2"/>
</dbReference>